<feature type="region of interest" description="Disordered" evidence="1">
    <location>
        <begin position="1"/>
        <end position="82"/>
    </location>
</feature>
<proteinExistence type="predicted"/>
<dbReference type="AlphaFoldDB" id="A0AAD5SGJ7"/>
<sequence>MRNIADVDGGEEDGGKDEEDNDGYEANSVEIENEGHQGKTDAESPGSDENGIATATTREDFGEWIAANDPPIDVDRDGHSDS</sequence>
<dbReference type="Proteomes" id="UP001212841">
    <property type="component" value="Unassembled WGS sequence"/>
</dbReference>
<reference evidence="2" key="1">
    <citation type="submission" date="2020-05" db="EMBL/GenBank/DDBJ databases">
        <title>Phylogenomic resolution of chytrid fungi.</title>
        <authorList>
            <person name="Stajich J.E."/>
            <person name="Amses K."/>
            <person name="Simmons R."/>
            <person name="Seto K."/>
            <person name="Myers J."/>
            <person name="Bonds A."/>
            <person name="Quandt C.A."/>
            <person name="Barry K."/>
            <person name="Liu P."/>
            <person name="Grigoriev I."/>
            <person name="Longcore J.E."/>
            <person name="James T.Y."/>
        </authorList>
    </citation>
    <scope>NUCLEOTIDE SEQUENCE</scope>
    <source>
        <strain evidence="2">JEL0318</strain>
    </source>
</reference>
<evidence type="ECO:0000313" key="2">
    <source>
        <dbReference type="EMBL" id="KAJ3052777.1"/>
    </source>
</evidence>
<evidence type="ECO:0000256" key="1">
    <source>
        <dbReference type="SAM" id="MobiDB-lite"/>
    </source>
</evidence>
<name>A0AAD5SGJ7_9FUNG</name>
<feature type="compositionally biased region" description="Basic and acidic residues" evidence="1">
    <location>
        <begin position="73"/>
        <end position="82"/>
    </location>
</feature>
<accession>A0AAD5SGJ7</accession>
<evidence type="ECO:0000313" key="3">
    <source>
        <dbReference type="Proteomes" id="UP001212841"/>
    </source>
</evidence>
<feature type="compositionally biased region" description="Basic and acidic residues" evidence="1">
    <location>
        <begin position="33"/>
        <end position="42"/>
    </location>
</feature>
<dbReference type="EMBL" id="JADGJD010000266">
    <property type="protein sequence ID" value="KAJ3052777.1"/>
    <property type="molecule type" value="Genomic_DNA"/>
</dbReference>
<protein>
    <submittedName>
        <fullName evidence="2">Uncharacterized protein</fullName>
    </submittedName>
</protein>
<keyword evidence="3" id="KW-1185">Reference proteome</keyword>
<organism evidence="2 3">
    <name type="scientific">Rhizophlyctis rosea</name>
    <dbReference type="NCBI Taxonomy" id="64517"/>
    <lineage>
        <taxon>Eukaryota</taxon>
        <taxon>Fungi</taxon>
        <taxon>Fungi incertae sedis</taxon>
        <taxon>Chytridiomycota</taxon>
        <taxon>Chytridiomycota incertae sedis</taxon>
        <taxon>Chytridiomycetes</taxon>
        <taxon>Rhizophlyctidales</taxon>
        <taxon>Rhizophlyctidaceae</taxon>
        <taxon>Rhizophlyctis</taxon>
    </lineage>
</organism>
<feature type="compositionally biased region" description="Acidic residues" evidence="1">
    <location>
        <begin position="8"/>
        <end position="23"/>
    </location>
</feature>
<gene>
    <name evidence="2" type="ORF">HK097_005676</name>
</gene>
<comment type="caution">
    <text evidence="2">The sequence shown here is derived from an EMBL/GenBank/DDBJ whole genome shotgun (WGS) entry which is preliminary data.</text>
</comment>